<comment type="similarity">
    <text evidence="10">Belongs to the adenylosuccinate synthetase family.</text>
</comment>
<dbReference type="InterPro" id="IPR042109">
    <property type="entry name" value="Adenylosuccinate_synth_dom1"/>
</dbReference>
<dbReference type="GO" id="GO:0000287">
    <property type="term" value="F:magnesium ion binding"/>
    <property type="evidence" value="ECO:0007669"/>
    <property type="project" value="UniProtKB-UniRule"/>
</dbReference>
<feature type="binding site" evidence="10">
    <location>
        <position position="159"/>
    </location>
    <ligand>
        <name>IMP</name>
        <dbReference type="ChEBI" id="CHEBI:58053"/>
        <note>ligand shared between dimeric partners</note>
    </ligand>
</feature>
<feature type="binding site" evidence="10">
    <location>
        <position position="12"/>
    </location>
    <ligand>
        <name>Mg(2+)</name>
        <dbReference type="ChEBI" id="CHEBI:18420"/>
    </ligand>
</feature>
<keyword evidence="4 10" id="KW-0436">Ligase</keyword>
<dbReference type="GO" id="GO:0004019">
    <property type="term" value="F:adenylosuccinate synthase activity"/>
    <property type="evidence" value="ECO:0007669"/>
    <property type="project" value="UniProtKB-UniRule"/>
</dbReference>
<feature type="active site" description="Proton acceptor" evidence="10">
    <location>
        <position position="12"/>
    </location>
</feature>
<comment type="cofactor">
    <cofactor evidence="10">
        <name>Mg(2+)</name>
        <dbReference type="ChEBI" id="CHEBI:18420"/>
    </cofactor>
    <text evidence="10">Binds 1 Mg(2+) ion per subunit.</text>
</comment>
<keyword evidence="6 10" id="KW-0547">Nucleotide-binding</keyword>
<dbReference type="EC" id="6.3.4.4" evidence="10"/>
<feature type="binding site" evidence="10">
    <location>
        <begin position="11"/>
        <end position="17"/>
    </location>
    <ligand>
        <name>GTP</name>
        <dbReference type="ChEBI" id="CHEBI:37565"/>
    </ligand>
</feature>
<dbReference type="NCBIfam" id="TIGR00184">
    <property type="entry name" value="purA"/>
    <property type="match status" value="1"/>
</dbReference>
<dbReference type="Gene3D" id="1.10.300.10">
    <property type="entry name" value="Adenylosuccinate Synthetase, subunit A, domain 2"/>
    <property type="match status" value="1"/>
</dbReference>
<feature type="binding site" evidence="10">
    <location>
        <begin position="312"/>
        <end position="318"/>
    </location>
    <ligand>
        <name>substrate</name>
    </ligand>
</feature>
<comment type="caution">
    <text evidence="11">The sequence shown here is derived from an EMBL/GenBank/DDBJ whole genome shotgun (WGS) entry which is preliminary data.</text>
</comment>
<dbReference type="InterPro" id="IPR027417">
    <property type="entry name" value="P-loop_NTPase"/>
</dbReference>
<proteinExistence type="inferred from homology"/>
<dbReference type="InterPro" id="IPR042110">
    <property type="entry name" value="Adenylosuccinate_synth_dom2"/>
</dbReference>
<comment type="function">
    <text evidence="1">Plays an important role in the de novo pathway and in the salvage pathway of purine nucleotide biosynthesis. Catalyzes the first committed step in the biosynthesis of AMP from IMP.</text>
</comment>
<comment type="subcellular location">
    <subcellularLocation>
        <location evidence="10">Cytoplasm</location>
    </subcellularLocation>
</comment>
<feature type="binding site" evidence="10">
    <location>
        <begin position="428"/>
        <end position="430"/>
    </location>
    <ligand>
        <name>GTP</name>
        <dbReference type="ChEBI" id="CHEBI:37565"/>
    </ligand>
</feature>
<dbReference type="PANTHER" id="PTHR11846">
    <property type="entry name" value="ADENYLOSUCCINATE SYNTHETASE"/>
    <property type="match status" value="1"/>
</dbReference>
<dbReference type="GO" id="GO:0005737">
    <property type="term" value="C:cytoplasm"/>
    <property type="evidence" value="ECO:0007669"/>
    <property type="project" value="UniProtKB-SubCell"/>
</dbReference>
<keyword evidence="8 10" id="KW-0460">Magnesium</keyword>
<dbReference type="SMART" id="SM00788">
    <property type="entry name" value="Adenylsucc_synt"/>
    <property type="match status" value="1"/>
</dbReference>
<reference evidence="11 12" key="1">
    <citation type="submission" date="2015-03" db="EMBL/GenBank/DDBJ databases">
        <authorList>
            <person name="Radwan O."/>
            <person name="Al-Naeli F.A."/>
            <person name="Rendon G.A."/>
            <person name="Fields C."/>
        </authorList>
    </citation>
    <scope>NUCLEOTIDE SEQUENCE [LARGE SCALE GENOMIC DNA]</scope>
    <source>
        <strain evidence="11">CR-DP1</strain>
    </source>
</reference>
<dbReference type="InterPro" id="IPR042111">
    <property type="entry name" value="Adenylosuccinate_synth_dom3"/>
</dbReference>
<evidence type="ECO:0000313" key="11">
    <source>
        <dbReference type="EMBL" id="KKA26474.1"/>
    </source>
</evidence>
<dbReference type="CDD" id="cd03108">
    <property type="entry name" value="AdSS"/>
    <property type="match status" value="1"/>
</dbReference>
<evidence type="ECO:0000256" key="3">
    <source>
        <dbReference type="ARBA" id="ARBA00022490"/>
    </source>
</evidence>
<comment type="pathway">
    <text evidence="10">Purine metabolism; AMP biosynthesis via de novo pathway; AMP from IMP: step 1/2.</text>
</comment>
<evidence type="ECO:0000256" key="1">
    <source>
        <dbReference type="ARBA" id="ARBA00003779"/>
    </source>
</evidence>
<dbReference type="GO" id="GO:0044208">
    <property type="term" value="P:'de novo' AMP biosynthetic process"/>
    <property type="evidence" value="ECO:0007669"/>
    <property type="project" value="UniProtKB-UniRule"/>
</dbReference>
<evidence type="ECO:0000256" key="10">
    <source>
        <dbReference type="HAMAP-Rule" id="MF_03125"/>
    </source>
</evidence>
<dbReference type="GO" id="GO:0046040">
    <property type="term" value="P:IMP metabolic process"/>
    <property type="evidence" value="ECO:0007669"/>
    <property type="project" value="TreeGrafter"/>
</dbReference>
<feature type="binding site" evidence="10">
    <location>
        <position position="252"/>
    </location>
    <ligand>
        <name>IMP</name>
        <dbReference type="ChEBI" id="CHEBI:58053"/>
    </ligand>
</feature>
<evidence type="ECO:0000256" key="4">
    <source>
        <dbReference type="ARBA" id="ARBA00022598"/>
    </source>
</evidence>
<dbReference type="FunFam" id="3.90.170.10:FF:000001">
    <property type="entry name" value="Adenylosuccinate synthetase"/>
    <property type="match status" value="1"/>
</dbReference>
<dbReference type="AlphaFoldDB" id="A0A0F4Z7E0"/>
<comment type="subunit">
    <text evidence="2 10">Homodimer.</text>
</comment>
<feature type="binding site" evidence="10">
    <location>
        <begin position="344"/>
        <end position="346"/>
    </location>
    <ligand>
        <name>GTP</name>
        <dbReference type="ChEBI" id="CHEBI:37565"/>
    </ligand>
</feature>
<evidence type="ECO:0000313" key="12">
    <source>
        <dbReference type="Proteomes" id="UP000033483"/>
    </source>
</evidence>
<dbReference type="Proteomes" id="UP000033483">
    <property type="component" value="Unassembled WGS sequence"/>
</dbReference>
<gene>
    <name evidence="11" type="ORF">TD95_003733</name>
</gene>
<feature type="binding site" evidence="10">
    <location>
        <begin position="55"/>
        <end position="57"/>
    </location>
    <ligand>
        <name>GTP</name>
        <dbReference type="ChEBI" id="CHEBI:37565"/>
    </ligand>
</feature>
<dbReference type="HAMAP" id="MF_00011">
    <property type="entry name" value="Adenylosucc_synth"/>
    <property type="match status" value="1"/>
</dbReference>
<dbReference type="Pfam" id="PF00709">
    <property type="entry name" value="Adenylsucc_synt"/>
    <property type="match status" value="1"/>
</dbReference>
<dbReference type="FunFam" id="1.10.300.10:FF:000001">
    <property type="entry name" value="Adenylosuccinate synthetase"/>
    <property type="match status" value="1"/>
</dbReference>
<evidence type="ECO:0000256" key="6">
    <source>
        <dbReference type="ARBA" id="ARBA00022741"/>
    </source>
</evidence>
<dbReference type="OrthoDB" id="10265645at2759"/>
<feature type="binding site" evidence="10">
    <location>
        <position position="55"/>
    </location>
    <ligand>
        <name>Mg(2+)</name>
        <dbReference type="ChEBI" id="CHEBI:18420"/>
    </ligand>
</feature>
<dbReference type="GO" id="GO:0016208">
    <property type="term" value="F:AMP binding"/>
    <property type="evidence" value="ECO:0007669"/>
    <property type="project" value="EnsemblFungi"/>
</dbReference>
<dbReference type="Gene3D" id="3.90.170.10">
    <property type="entry name" value="Adenylosuccinate Synthetase, subunit A, domain 3"/>
    <property type="match status" value="1"/>
</dbReference>
<keyword evidence="12" id="KW-1185">Reference proteome</keyword>
<dbReference type="SUPFAM" id="SSF52540">
    <property type="entry name" value="P-loop containing nucleoside triphosphate hydrolases"/>
    <property type="match status" value="1"/>
</dbReference>
<sequence>MATIVLGSSFGDEGKGKLTDILSGDVQLCCRAQVRYLENHSYIVLQVAFWWLLAGHTVVANGVSYDFHLLPSGLLNPKCMNLVGSGAVVHVPTFFKELSDLEVKGLQNPRDRILLSDRCHIITDLHICVDGLEEIELGSLSIGTTKRGIGPTYSTQASRNGITLSEMFEEDVFERKLRTMANGFKKRFGDLLKYDVEEELKRFKIYRQELAPFVVDAVPLITDAQKKGVKMLIEGAQALMLDVNFGTYPYVTSSNTSLGGIFTGLALNPRKVENIIGVVKAYTTRVGSGFMPTELFDEDGTKLQKIGHEVGVSTGRPRRCGWLDLVVVKFSADINHYTSINLTKLDILDTFPVIKVAVAYKNPETGEVLPSFPASQSLLEKVEVVYKEFEGWMSSTTSISKWEDLPTKAQEYVNFIEEFCECKVGYIGTGPARDDMIIR</sequence>
<comment type="function">
    <text evidence="10">Plays an important role in the de novo pathway and in the salvage pathway of purine nucleotide biosynthesis. Catalyzes the first commited step in the biosynthesis of AMP from IMP.</text>
</comment>
<keyword evidence="5 10" id="KW-0479">Metal-binding</keyword>
<feature type="binding site" evidence="10">
    <location>
        <begin position="12"/>
        <end position="15"/>
    </location>
    <ligand>
        <name>IMP</name>
        <dbReference type="ChEBI" id="CHEBI:58053"/>
    </ligand>
</feature>
<evidence type="ECO:0000256" key="2">
    <source>
        <dbReference type="ARBA" id="ARBA00011738"/>
    </source>
</evidence>
<keyword evidence="7 10" id="KW-0658">Purine biosynthesis</keyword>
<dbReference type="Gene3D" id="3.40.440.10">
    <property type="entry name" value="Adenylosuccinate Synthetase, subunit A, domain 1"/>
    <property type="match status" value="2"/>
</dbReference>
<feature type="binding site" evidence="10">
    <location>
        <position position="316"/>
    </location>
    <ligand>
        <name>IMP</name>
        <dbReference type="ChEBI" id="CHEBI:58053"/>
    </ligand>
</feature>
<dbReference type="NCBIfam" id="NF002223">
    <property type="entry name" value="PRK01117.1"/>
    <property type="match status" value="1"/>
</dbReference>
<keyword evidence="9 10" id="KW-0342">GTP-binding</keyword>
<name>A0A0F4Z7E0_9PEZI</name>
<comment type="catalytic activity">
    <reaction evidence="10">
        <text>IMP + L-aspartate + GTP = N(6)-(1,2-dicarboxyethyl)-AMP + GDP + phosphate + 2 H(+)</text>
        <dbReference type="Rhea" id="RHEA:15753"/>
        <dbReference type="ChEBI" id="CHEBI:15378"/>
        <dbReference type="ChEBI" id="CHEBI:29991"/>
        <dbReference type="ChEBI" id="CHEBI:37565"/>
        <dbReference type="ChEBI" id="CHEBI:43474"/>
        <dbReference type="ChEBI" id="CHEBI:57567"/>
        <dbReference type="ChEBI" id="CHEBI:58053"/>
        <dbReference type="ChEBI" id="CHEBI:58189"/>
        <dbReference type="EC" id="6.3.4.4"/>
    </reaction>
</comment>
<dbReference type="InterPro" id="IPR001114">
    <property type="entry name" value="Adenylosuccinate_synthetase"/>
</dbReference>
<dbReference type="GO" id="GO:0019002">
    <property type="term" value="F:GMP binding"/>
    <property type="evidence" value="ECO:0007669"/>
    <property type="project" value="EnsemblFungi"/>
</dbReference>
<accession>A0A0F4Z7E0</accession>
<feature type="binding site" evidence="10">
    <location>
        <position position="237"/>
    </location>
    <ligand>
        <name>IMP</name>
        <dbReference type="ChEBI" id="CHEBI:58053"/>
    </ligand>
</feature>
<dbReference type="GO" id="GO:0005525">
    <property type="term" value="F:GTP binding"/>
    <property type="evidence" value="ECO:0007669"/>
    <property type="project" value="UniProtKB-UniRule"/>
</dbReference>
<evidence type="ECO:0000256" key="8">
    <source>
        <dbReference type="ARBA" id="ARBA00022842"/>
    </source>
</evidence>
<keyword evidence="3 10" id="KW-0963">Cytoplasm</keyword>
<feature type="active site" description="Proton donor" evidence="10">
    <location>
        <position position="56"/>
    </location>
</feature>
<protein>
    <recommendedName>
        <fullName evidence="10">Adenylosuccinate synthetase</fullName>
        <shortName evidence="10">AMPSase</shortName>
        <shortName evidence="10">AdSS</shortName>
        <ecNumber evidence="10">6.3.4.4</ecNumber>
    </recommendedName>
    <alternativeName>
        <fullName evidence="10">IMP--aspartate ligase</fullName>
    </alternativeName>
</protein>
<evidence type="ECO:0000256" key="9">
    <source>
        <dbReference type="ARBA" id="ARBA00023134"/>
    </source>
</evidence>
<organism evidence="11 12">
    <name type="scientific">Thielaviopsis punctulata</name>
    <dbReference type="NCBI Taxonomy" id="72032"/>
    <lineage>
        <taxon>Eukaryota</taxon>
        <taxon>Fungi</taxon>
        <taxon>Dikarya</taxon>
        <taxon>Ascomycota</taxon>
        <taxon>Pezizomycotina</taxon>
        <taxon>Sordariomycetes</taxon>
        <taxon>Hypocreomycetidae</taxon>
        <taxon>Microascales</taxon>
        <taxon>Ceratocystidaceae</taxon>
        <taxon>Thielaviopsis</taxon>
    </lineage>
</organism>
<dbReference type="UniPathway" id="UPA00075">
    <property type="reaction ID" value="UER00335"/>
</dbReference>
<evidence type="ECO:0000256" key="7">
    <source>
        <dbReference type="ARBA" id="ARBA00022755"/>
    </source>
</evidence>
<dbReference type="PANTHER" id="PTHR11846:SF0">
    <property type="entry name" value="ADENYLOSUCCINATE SYNTHETASE"/>
    <property type="match status" value="1"/>
</dbReference>
<dbReference type="GO" id="GO:0071276">
    <property type="term" value="P:cellular response to cadmium ion"/>
    <property type="evidence" value="ECO:0007669"/>
    <property type="project" value="EnsemblFungi"/>
</dbReference>
<evidence type="ECO:0000256" key="5">
    <source>
        <dbReference type="ARBA" id="ARBA00022723"/>
    </source>
</evidence>
<dbReference type="EMBL" id="LAEV01002191">
    <property type="protein sequence ID" value="KKA26474.1"/>
    <property type="molecule type" value="Genomic_DNA"/>
</dbReference>
<feature type="binding site" evidence="10">
    <location>
        <position position="145"/>
    </location>
    <ligand>
        <name>IMP</name>
        <dbReference type="ChEBI" id="CHEBI:58053"/>
    </ligand>
</feature>
<comment type="caution">
    <text evidence="10">Lacks conserved residue(s) required for the propagation of feature annotation.</text>
</comment>
<feature type="binding site" evidence="10">
    <location>
        <position position="318"/>
    </location>
    <ligand>
        <name>GTP</name>
        <dbReference type="ChEBI" id="CHEBI:37565"/>
    </ligand>
</feature>